<proteinExistence type="predicted"/>
<dbReference type="Proteomes" id="UP000476411">
    <property type="component" value="Chromosome"/>
</dbReference>
<evidence type="ECO:0000313" key="2">
    <source>
        <dbReference type="Proteomes" id="UP000476411"/>
    </source>
</evidence>
<organism evidence="1 2">
    <name type="scientific">Chitinophaga agri</name>
    <dbReference type="NCBI Taxonomy" id="2703787"/>
    <lineage>
        <taxon>Bacteria</taxon>
        <taxon>Pseudomonadati</taxon>
        <taxon>Bacteroidota</taxon>
        <taxon>Chitinophagia</taxon>
        <taxon>Chitinophagales</taxon>
        <taxon>Chitinophagaceae</taxon>
        <taxon>Chitinophaga</taxon>
    </lineage>
</organism>
<evidence type="ECO:0000313" key="1">
    <source>
        <dbReference type="EMBL" id="QHS61659.1"/>
    </source>
</evidence>
<dbReference type="PROSITE" id="PS51257">
    <property type="entry name" value="PROKAR_LIPOPROTEIN"/>
    <property type="match status" value="1"/>
</dbReference>
<dbReference type="AlphaFoldDB" id="A0A6B9ZIP6"/>
<dbReference type="KEGG" id="chih:GWR21_19265"/>
<keyword evidence="2" id="KW-1185">Reference proteome</keyword>
<name>A0A6B9ZIP6_9BACT</name>
<protein>
    <submittedName>
        <fullName evidence="1">Uncharacterized protein</fullName>
    </submittedName>
</protein>
<gene>
    <name evidence="1" type="ORF">GWR21_19265</name>
</gene>
<sequence>MKKLLLPTLLLMTACIKEDVRPDYSPKVYCYVCTSHIDSLFDNGKTGRDTIVRTICDTEAFIVAYLDHFHKATGRNHVIAGKDTLLFTYKISTNCLRR</sequence>
<dbReference type="RefSeq" id="WP_162333325.1">
    <property type="nucleotide sequence ID" value="NZ_CP048113.1"/>
</dbReference>
<reference evidence="1 2" key="1">
    <citation type="submission" date="2020-01" db="EMBL/GenBank/DDBJ databases">
        <title>Complete genome sequence of Chitinophaga sp. H33E-04 isolated from quinoa roots.</title>
        <authorList>
            <person name="Weon H.-Y."/>
            <person name="Lee S.A."/>
        </authorList>
    </citation>
    <scope>NUCLEOTIDE SEQUENCE [LARGE SCALE GENOMIC DNA]</scope>
    <source>
        <strain evidence="1 2">H33E-04</strain>
    </source>
</reference>
<accession>A0A6B9ZIP6</accession>
<dbReference type="EMBL" id="CP048113">
    <property type="protein sequence ID" value="QHS61659.1"/>
    <property type="molecule type" value="Genomic_DNA"/>
</dbReference>